<dbReference type="Pfam" id="PF01066">
    <property type="entry name" value="CDP-OH_P_transf"/>
    <property type="match status" value="1"/>
</dbReference>
<reference evidence="4" key="1">
    <citation type="submission" date="2018-10" db="EMBL/GenBank/DDBJ databases">
        <title>Iterative Subtractive Binning of Freshwater Chronoseries Metagenomes Recovers Nearly Complete Genomes from over Four Hundred Novel Species.</title>
        <authorList>
            <person name="Rodriguez-R L.M."/>
            <person name="Tsementzi D."/>
            <person name="Luo C."/>
            <person name="Konstantinidis K.T."/>
        </authorList>
    </citation>
    <scope>NUCLEOTIDE SEQUENCE</scope>
    <source>
        <strain evidence="4">WB5_2A_028</strain>
    </source>
</reference>
<comment type="caution">
    <text evidence="4">The sequence shown here is derived from an EMBL/GenBank/DDBJ whole genome shotgun (WGS) entry which is preliminary data.</text>
</comment>
<protein>
    <submittedName>
        <fullName evidence="4">CDP-alcohol phosphatidyltransferase family protein</fullName>
    </submittedName>
</protein>
<evidence type="ECO:0000256" key="3">
    <source>
        <dbReference type="SAM" id="Phobius"/>
    </source>
</evidence>
<organism evidence="4 5">
    <name type="scientific">Candidatus Fonsibacter lacus</name>
    <dbReference type="NCBI Taxonomy" id="2576439"/>
    <lineage>
        <taxon>Bacteria</taxon>
        <taxon>Pseudomonadati</taxon>
        <taxon>Pseudomonadota</taxon>
        <taxon>Alphaproteobacteria</taxon>
        <taxon>Candidatus Pelagibacterales</taxon>
        <taxon>Candidatus Pelagibacterales incertae sedis</taxon>
        <taxon>Candidatus Fonsibacter</taxon>
    </lineage>
</organism>
<evidence type="ECO:0000313" key="5">
    <source>
        <dbReference type="Proteomes" id="UP000740727"/>
    </source>
</evidence>
<dbReference type="InterPro" id="IPR048254">
    <property type="entry name" value="CDP_ALCOHOL_P_TRANSF_CS"/>
</dbReference>
<keyword evidence="3" id="KW-0812">Transmembrane</keyword>
<dbReference type="Proteomes" id="UP000740727">
    <property type="component" value="Unassembled WGS sequence"/>
</dbReference>
<dbReference type="GO" id="GO:0016780">
    <property type="term" value="F:phosphotransferase activity, for other substituted phosphate groups"/>
    <property type="evidence" value="ECO:0007669"/>
    <property type="project" value="InterPro"/>
</dbReference>
<name>A0A965LKJ4_9PROT</name>
<dbReference type="AlphaFoldDB" id="A0A965LKJ4"/>
<dbReference type="NCBIfam" id="NF045883">
    <property type="entry name" value="PIPSynth"/>
    <property type="match status" value="1"/>
</dbReference>
<dbReference type="PROSITE" id="PS00379">
    <property type="entry name" value="CDP_ALCOHOL_P_TRANSF"/>
    <property type="match status" value="1"/>
</dbReference>
<feature type="transmembrane region" description="Helical" evidence="3">
    <location>
        <begin position="153"/>
        <end position="178"/>
    </location>
</feature>
<dbReference type="InterPro" id="IPR043130">
    <property type="entry name" value="CDP-OH_PTrfase_TM_dom"/>
</dbReference>
<dbReference type="GO" id="GO:0016020">
    <property type="term" value="C:membrane"/>
    <property type="evidence" value="ECO:0007669"/>
    <property type="project" value="InterPro"/>
</dbReference>
<keyword evidence="3" id="KW-1133">Transmembrane helix</keyword>
<sequence>MISSFLRAPVARVVEPTARALLRKNVTPNQITVLGSVGTIVISLIFFTQGVFFAGTMVMLLFIFSDLVDGTMARISKKSSLWGAFLDSTADRVVDALLVGSVTYFLYTEKNPLQVVAWFALAGGFLVSYVKARAEASGLTCTGGFAERPERTIILLVATGFAGLGVPYILAVGMWIVASTSFLTVLYRVRQVWQQR</sequence>
<proteinExistence type="inferred from homology"/>
<dbReference type="GO" id="GO:0008654">
    <property type="term" value="P:phospholipid biosynthetic process"/>
    <property type="evidence" value="ECO:0007669"/>
    <property type="project" value="InterPro"/>
</dbReference>
<accession>A0A965LKJ4</accession>
<evidence type="ECO:0000256" key="1">
    <source>
        <dbReference type="ARBA" id="ARBA00022679"/>
    </source>
</evidence>
<feature type="transmembrane region" description="Helical" evidence="3">
    <location>
        <begin position="113"/>
        <end position="132"/>
    </location>
</feature>
<keyword evidence="3" id="KW-0472">Membrane</keyword>
<evidence type="ECO:0000313" key="4">
    <source>
        <dbReference type="EMBL" id="NBR93281.1"/>
    </source>
</evidence>
<keyword evidence="1 2" id="KW-0808">Transferase</keyword>
<evidence type="ECO:0000256" key="2">
    <source>
        <dbReference type="RuleBase" id="RU003750"/>
    </source>
</evidence>
<dbReference type="Gene3D" id="1.20.120.1760">
    <property type="match status" value="1"/>
</dbReference>
<dbReference type="InterPro" id="IPR000462">
    <property type="entry name" value="CDP-OH_P_trans"/>
</dbReference>
<feature type="transmembrane region" description="Helical" evidence="3">
    <location>
        <begin position="31"/>
        <end position="64"/>
    </location>
</feature>
<comment type="similarity">
    <text evidence="2">Belongs to the CDP-alcohol phosphatidyltransferase class-I family.</text>
</comment>
<dbReference type="EMBL" id="RFXN01000001">
    <property type="protein sequence ID" value="NBR93281.1"/>
    <property type="molecule type" value="Genomic_DNA"/>
</dbReference>
<gene>
    <name evidence="4" type="ORF">EBT44_00190</name>
</gene>